<keyword evidence="1" id="KW-0732">Signal</keyword>
<feature type="chain" id="PRO_5047286690" description="Secreted protein" evidence="1">
    <location>
        <begin position="26"/>
        <end position="73"/>
    </location>
</feature>
<protein>
    <recommendedName>
        <fullName evidence="4">Secreted protein</fullName>
    </recommendedName>
</protein>
<sequence length="73" mass="8049">MDFPLSFLVSLVLMLSLPLSNLMHAYNFPSPVGVDVKLNVVVPACIRLPPHFLLFTISQHSIAEKIGCLISRS</sequence>
<reference evidence="2 3" key="1">
    <citation type="journal article" date="2023" name="Nucleic Acids Res.">
        <title>The hologenome of Daphnia magna reveals possible DNA methylation and microbiome-mediated evolution of the host genome.</title>
        <authorList>
            <person name="Chaturvedi A."/>
            <person name="Li X."/>
            <person name="Dhandapani V."/>
            <person name="Marshall H."/>
            <person name="Kissane S."/>
            <person name="Cuenca-Cambronero M."/>
            <person name="Asole G."/>
            <person name="Calvet F."/>
            <person name="Ruiz-Romero M."/>
            <person name="Marangio P."/>
            <person name="Guigo R."/>
            <person name="Rago D."/>
            <person name="Mirbahai L."/>
            <person name="Eastwood N."/>
            <person name="Colbourne J.K."/>
            <person name="Zhou J."/>
            <person name="Mallon E."/>
            <person name="Orsini L."/>
        </authorList>
    </citation>
    <scope>NUCLEOTIDE SEQUENCE [LARGE SCALE GENOMIC DNA]</scope>
    <source>
        <strain evidence="2">LRV0_1</strain>
    </source>
</reference>
<organism evidence="2 3">
    <name type="scientific">Daphnia magna</name>
    <dbReference type="NCBI Taxonomy" id="35525"/>
    <lineage>
        <taxon>Eukaryota</taxon>
        <taxon>Metazoa</taxon>
        <taxon>Ecdysozoa</taxon>
        <taxon>Arthropoda</taxon>
        <taxon>Crustacea</taxon>
        <taxon>Branchiopoda</taxon>
        <taxon>Diplostraca</taxon>
        <taxon>Cladocera</taxon>
        <taxon>Anomopoda</taxon>
        <taxon>Daphniidae</taxon>
        <taxon>Daphnia</taxon>
    </lineage>
</organism>
<feature type="signal peptide" evidence="1">
    <location>
        <begin position="1"/>
        <end position="25"/>
    </location>
</feature>
<dbReference type="Proteomes" id="UP001234178">
    <property type="component" value="Unassembled WGS sequence"/>
</dbReference>
<dbReference type="EMBL" id="JAOYFB010000057">
    <property type="protein sequence ID" value="KAK4045734.1"/>
    <property type="molecule type" value="Genomic_DNA"/>
</dbReference>
<accession>A0ABR0BAX3</accession>
<keyword evidence="3" id="KW-1185">Reference proteome</keyword>
<proteinExistence type="predicted"/>
<evidence type="ECO:0008006" key="4">
    <source>
        <dbReference type="Google" id="ProtNLM"/>
    </source>
</evidence>
<gene>
    <name evidence="2" type="ORF">OUZ56_033635</name>
</gene>
<evidence type="ECO:0000313" key="2">
    <source>
        <dbReference type="EMBL" id="KAK4045734.1"/>
    </source>
</evidence>
<name>A0ABR0BAX3_9CRUS</name>
<comment type="caution">
    <text evidence="2">The sequence shown here is derived from an EMBL/GenBank/DDBJ whole genome shotgun (WGS) entry which is preliminary data.</text>
</comment>
<evidence type="ECO:0000256" key="1">
    <source>
        <dbReference type="SAM" id="SignalP"/>
    </source>
</evidence>
<evidence type="ECO:0000313" key="3">
    <source>
        <dbReference type="Proteomes" id="UP001234178"/>
    </source>
</evidence>